<evidence type="ECO:0000259" key="12">
    <source>
        <dbReference type="PROSITE" id="PS50922"/>
    </source>
</evidence>
<evidence type="ECO:0000256" key="11">
    <source>
        <dbReference type="SAM" id="Phobius"/>
    </source>
</evidence>
<feature type="transmembrane region" description="Helical" evidence="11">
    <location>
        <begin position="146"/>
        <end position="167"/>
    </location>
</feature>
<feature type="compositionally biased region" description="Low complexity" evidence="10">
    <location>
        <begin position="481"/>
        <end position="496"/>
    </location>
</feature>
<feature type="transmembrane region" description="Helical" evidence="11">
    <location>
        <begin position="956"/>
        <end position="974"/>
    </location>
</feature>
<name>D2JWX2_9TREE</name>
<dbReference type="GO" id="GO:0046513">
    <property type="term" value="P:ceramide biosynthetic process"/>
    <property type="evidence" value="ECO:0007669"/>
    <property type="project" value="InterPro"/>
</dbReference>
<keyword evidence="5" id="KW-0256">Endoplasmic reticulum</keyword>
<keyword evidence="3" id="KW-0808">Transferase</keyword>
<protein>
    <recommendedName>
        <fullName evidence="12">TLC domain-containing protein</fullName>
    </recommendedName>
</protein>
<dbReference type="GO" id="GO:0005789">
    <property type="term" value="C:endoplasmic reticulum membrane"/>
    <property type="evidence" value="ECO:0007669"/>
    <property type="project" value="UniProtKB-SubCell"/>
</dbReference>
<sequence>MSAAWSTAGVTVSTFNLWEKLVFLSEKAEDGSVRQFMALKVLKPMAKSLGIKGGKVTRFTEQGYAVFYFGIMGVCGIYVMRGLPIWWYKTEFFWNTYPPRLMSLDLKAYYLLQASYWVQQMIIMIAKIEKPRKDYTELICHHTVTLWLIGASYTVYLTYIGVAIFVTMDISDFFIGLAKCVNYVNEVASVPFLIWFTIVWTYMRHYLNLKILYSVLTQFSLIAVHERTNFNPFKDKWIDSWMQWQIFVPILLLQILNLFWYALIMRILVRAVMGWEIKDERSDDEDEGGEDEKEKVCLHLADAFSQRRRDKKRAGACKESPPTTMAQLGGALTRHSYQDEEDFGVKSISEWGSQVILPSSSVTSASQQTMYTTSQDKSKEDQLAVDTVQDDSGRQMFESEESDNTACPSQPQLRAHVPTDHPGLVVPPSPEDTVHPLNSRPMEDTSPSPRSRHQYHHNNPIQTFPATVHHLRLADLPEPETPTSPSLPASEPSSPMSFASIPSYVASLSSLSRTSSLASPISGLDDQEHRYDHHHQEEGSGTAELVLPQLSLPNESLSLHLSLPRWLGNTDYGYERSHTPINVAFIGTREVAERVLRELKESGRVEIVKFDSSIGIVDNGRIAMRLITGLGIAELTLLQVQHRLLTPLTPETRESNDKMRKLVASWAEKEGWICGVVLLSEVLGKVKLERLDSLIPTSIVLAGSLKTSAEEPSQTKSETSFARLTPLQPLAEPTPRPSVSSECYFSPQMYSPSASPELQGENGVKELSLSLPTRRKDLTQSLLSDEAEGLLHAIESSHFWIEECTSSFLIWRQRKASTSSSMNSPSTSPSASLSASQSSAYGWGAYGGTYGGPMPTVARAQGGGEWEANLSRRVAIRRETIDATSHASNVKARPKKRRRSFDKYEKDKCPSLFPRTFHIDKDGKEKNWNFITLFQRTFACGQDGKGIRRWWNRRGVWKWSVVLGVVVVAGWGFWAKGQT</sequence>
<feature type="compositionally biased region" description="Polar residues" evidence="10">
    <location>
        <begin position="706"/>
        <end position="722"/>
    </location>
</feature>
<feature type="region of interest" description="Disordered" evidence="10">
    <location>
        <begin position="395"/>
        <end position="458"/>
    </location>
</feature>
<dbReference type="EMBL" id="GU131350">
    <property type="protein sequence ID" value="ACZ80675.1"/>
    <property type="molecule type" value="Genomic_DNA"/>
</dbReference>
<dbReference type="GO" id="GO:0050291">
    <property type="term" value="F:sphingosine N-acyltransferase activity"/>
    <property type="evidence" value="ECO:0007669"/>
    <property type="project" value="InterPro"/>
</dbReference>
<reference evidence="13" key="1">
    <citation type="journal article" date="2010" name="PLoS ONE">
        <title>Morphological and genomic characterization of Filobasidiella depauperata: a homothallic sibling species of the pathogenic cryptococcus species complex.</title>
        <authorList>
            <person name="Rodriguez-Carres M."/>
            <person name="Findley K."/>
            <person name="Sun S."/>
            <person name="Dietrich F.S."/>
            <person name="Heitman J."/>
        </authorList>
    </citation>
    <scope>NUCLEOTIDE SEQUENCE</scope>
    <source>
        <strain evidence="13">CBS7855</strain>
    </source>
</reference>
<evidence type="ECO:0000313" key="13">
    <source>
        <dbReference type="EMBL" id="ACZ80675.1"/>
    </source>
</evidence>
<feature type="region of interest" description="Disordered" evidence="10">
    <location>
        <begin position="360"/>
        <end position="383"/>
    </location>
</feature>
<dbReference type="InterPro" id="IPR006634">
    <property type="entry name" value="TLC-dom"/>
</dbReference>
<feature type="transmembrane region" description="Helical" evidence="11">
    <location>
        <begin position="173"/>
        <end position="200"/>
    </location>
</feature>
<evidence type="ECO:0000256" key="9">
    <source>
        <dbReference type="PROSITE-ProRule" id="PRU00205"/>
    </source>
</evidence>
<dbReference type="SMART" id="SM00724">
    <property type="entry name" value="TLC"/>
    <property type="match status" value="1"/>
</dbReference>
<evidence type="ECO:0000256" key="8">
    <source>
        <dbReference type="ARBA" id="ARBA00023180"/>
    </source>
</evidence>
<dbReference type="PROSITE" id="PS50922">
    <property type="entry name" value="TLC"/>
    <property type="match status" value="1"/>
</dbReference>
<feature type="region of interest" description="Disordered" evidence="10">
    <location>
        <begin position="476"/>
        <end position="496"/>
    </location>
</feature>
<evidence type="ECO:0000256" key="4">
    <source>
        <dbReference type="ARBA" id="ARBA00022692"/>
    </source>
</evidence>
<keyword evidence="7 9" id="KW-0472">Membrane</keyword>
<evidence type="ECO:0000256" key="3">
    <source>
        <dbReference type="ARBA" id="ARBA00022679"/>
    </source>
</evidence>
<feature type="region of interest" description="Disordered" evidence="10">
    <location>
        <begin position="706"/>
        <end position="738"/>
    </location>
</feature>
<feature type="domain" description="TLC" evidence="12">
    <location>
        <begin position="54"/>
        <end position="273"/>
    </location>
</feature>
<evidence type="ECO:0000256" key="7">
    <source>
        <dbReference type="ARBA" id="ARBA00023136"/>
    </source>
</evidence>
<evidence type="ECO:0000256" key="10">
    <source>
        <dbReference type="SAM" id="MobiDB-lite"/>
    </source>
</evidence>
<dbReference type="InterPro" id="IPR016439">
    <property type="entry name" value="Lag1/Lac1-like"/>
</dbReference>
<keyword evidence="6 11" id="KW-1133">Transmembrane helix</keyword>
<dbReference type="PANTHER" id="PTHR12560:SF11">
    <property type="entry name" value="CERAMIDE SYNTHASE LAC1-RELATED"/>
    <property type="match status" value="1"/>
</dbReference>
<comment type="similarity">
    <text evidence="2">Belongs to the sphingosine N-acyltransferase family.</text>
</comment>
<comment type="subcellular location">
    <subcellularLocation>
        <location evidence="1">Endoplasmic reticulum membrane</location>
        <topology evidence="1">Multi-pass membrane protein</topology>
    </subcellularLocation>
</comment>
<feature type="compositionally biased region" description="Polar residues" evidence="10">
    <location>
        <begin position="360"/>
        <end position="375"/>
    </location>
</feature>
<dbReference type="Pfam" id="PF03798">
    <property type="entry name" value="TRAM_LAG1_CLN8"/>
    <property type="match status" value="1"/>
</dbReference>
<dbReference type="PANTHER" id="PTHR12560">
    <property type="entry name" value="LONGEVITY ASSURANCE FACTOR 1 LAG1"/>
    <property type="match status" value="1"/>
</dbReference>
<feature type="transmembrane region" description="Helical" evidence="11">
    <location>
        <begin position="244"/>
        <end position="263"/>
    </location>
</feature>
<feature type="transmembrane region" description="Helical" evidence="11">
    <location>
        <begin position="65"/>
        <end position="88"/>
    </location>
</feature>
<accession>D2JWX2</accession>
<evidence type="ECO:0000256" key="5">
    <source>
        <dbReference type="ARBA" id="ARBA00022824"/>
    </source>
</evidence>
<dbReference type="VEuPathDB" id="FungiDB:L203_04092"/>
<dbReference type="VEuPathDB" id="FungiDB:L204_02809"/>
<dbReference type="AlphaFoldDB" id="D2JWX2"/>
<dbReference type="VEuPathDB" id="FungiDB:L203_04091"/>
<organism evidence="13">
    <name type="scientific">Cryptococcus depauperatus</name>
    <dbReference type="NCBI Taxonomy" id="5208"/>
    <lineage>
        <taxon>Eukaryota</taxon>
        <taxon>Fungi</taxon>
        <taxon>Dikarya</taxon>
        <taxon>Basidiomycota</taxon>
        <taxon>Agaricomycotina</taxon>
        <taxon>Tremellomycetes</taxon>
        <taxon>Tremellales</taxon>
        <taxon>Cryptococcaceae</taxon>
        <taxon>Cryptococcus</taxon>
    </lineage>
</organism>
<evidence type="ECO:0000256" key="1">
    <source>
        <dbReference type="ARBA" id="ARBA00004477"/>
    </source>
</evidence>
<evidence type="ECO:0000256" key="6">
    <source>
        <dbReference type="ARBA" id="ARBA00022989"/>
    </source>
</evidence>
<evidence type="ECO:0000256" key="2">
    <source>
        <dbReference type="ARBA" id="ARBA00009808"/>
    </source>
</evidence>
<keyword evidence="4 9" id="KW-0812">Transmembrane</keyword>
<proteinExistence type="inferred from homology"/>
<keyword evidence="8" id="KW-0325">Glycoprotein</keyword>